<feature type="DNA-binding region" description="H-T-H motif" evidence="4">
    <location>
        <begin position="29"/>
        <end position="48"/>
    </location>
</feature>
<dbReference type="GO" id="GO:0003700">
    <property type="term" value="F:DNA-binding transcription factor activity"/>
    <property type="evidence" value="ECO:0007669"/>
    <property type="project" value="TreeGrafter"/>
</dbReference>
<proteinExistence type="predicted"/>
<dbReference type="KEGG" id="rfs:C1I64_06180"/>
<dbReference type="EMBL" id="CP028137">
    <property type="protein sequence ID" value="AZZ51674.1"/>
    <property type="molecule type" value="Genomic_DNA"/>
</dbReference>
<dbReference type="Gene3D" id="1.10.357.10">
    <property type="entry name" value="Tetracycline Repressor, domain 2"/>
    <property type="match status" value="1"/>
</dbReference>
<evidence type="ECO:0000313" key="7">
    <source>
        <dbReference type="Proteomes" id="UP000285317"/>
    </source>
</evidence>
<keyword evidence="3" id="KW-0804">Transcription</keyword>
<name>A0A3Q9URQ0_9MICO</name>
<evidence type="ECO:0000259" key="5">
    <source>
        <dbReference type="PROSITE" id="PS50977"/>
    </source>
</evidence>
<evidence type="ECO:0000256" key="1">
    <source>
        <dbReference type="ARBA" id="ARBA00023015"/>
    </source>
</evidence>
<evidence type="ECO:0000256" key="4">
    <source>
        <dbReference type="PROSITE-ProRule" id="PRU00335"/>
    </source>
</evidence>
<dbReference type="PROSITE" id="PS50977">
    <property type="entry name" value="HTH_TETR_2"/>
    <property type="match status" value="1"/>
</dbReference>
<gene>
    <name evidence="6" type="ORF">C1I64_06180</name>
</gene>
<feature type="domain" description="HTH tetR-type" evidence="5">
    <location>
        <begin position="6"/>
        <end position="66"/>
    </location>
</feature>
<sequence>MTAPPTDTRARIVDAAARLLREAGPSAVTTRGVAEAAGLQAPAIYRLFGDKDGLLEAVAEHVLSSWVAEKSAVVEEAAAGDVDPIEDLRAGWTAQIEFGLANPSLFRLLSDPSRAAASPAAKSGRRVLAARVRRVAAAGRLRVPEERAVGLIQTAGTGVVTTLLSSPAAERDAGLADAAFQAVLAGILTEQAPAADDGPLAAVVAVRALAPRLADLRPAERELLRDWLDRVLDGGVRRRTAED</sequence>
<keyword evidence="2 4" id="KW-0238">DNA-binding</keyword>
<dbReference type="PANTHER" id="PTHR30055:SF234">
    <property type="entry name" value="HTH-TYPE TRANSCRIPTIONAL REGULATOR BETI"/>
    <property type="match status" value="1"/>
</dbReference>
<dbReference type="GO" id="GO:0000976">
    <property type="term" value="F:transcription cis-regulatory region binding"/>
    <property type="evidence" value="ECO:0007669"/>
    <property type="project" value="TreeGrafter"/>
</dbReference>
<dbReference type="AlphaFoldDB" id="A0A3Q9URQ0"/>
<accession>A0A3Q9URQ0</accession>
<evidence type="ECO:0000313" key="6">
    <source>
        <dbReference type="EMBL" id="AZZ51674.1"/>
    </source>
</evidence>
<dbReference type="SUPFAM" id="SSF46689">
    <property type="entry name" value="Homeodomain-like"/>
    <property type="match status" value="1"/>
</dbReference>
<dbReference type="PRINTS" id="PR00455">
    <property type="entry name" value="HTHTETR"/>
</dbReference>
<keyword evidence="1" id="KW-0805">Transcription regulation</keyword>
<evidence type="ECO:0000256" key="3">
    <source>
        <dbReference type="ARBA" id="ARBA00023163"/>
    </source>
</evidence>
<dbReference type="Pfam" id="PF00440">
    <property type="entry name" value="TetR_N"/>
    <property type="match status" value="1"/>
</dbReference>
<dbReference type="InterPro" id="IPR009057">
    <property type="entry name" value="Homeodomain-like_sf"/>
</dbReference>
<dbReference type="InterPro" id="IPR001647">
    <property type="entry name" value="HTH_TetR"/>
</dbReference>
<dbReference type="PANTHER" id="PTHR30055">
    <property type="entry name" value="HTH-TYPE TRANSCRIPTIONAL REGULATOR RUTR"/>
    <property type="match status" value="1"/>
</dbReference>
<organism evidence="6 7">
    <name type="scientific">Rathayibacter festucae DSM 15932</name>
    <dbReference type="NCBI Taxonomy" id="1328866"/>
    <lineage>
        <taxon>Bacteria</taxon>
        <taxon>Bacillati</taxon>
        <taxon>Actinomycetota</taxon>
        <taxon>Actinomycetes</taxon>
        <taxon>Micrococcales</taxon>
        <taxon>Microbacteriaceae</taxon>
        <taxon>Rathayibacter</taxon>
    </lineage>
</organism>
<dbReference type="InterPro" id="IPR050109">
    <property type="entry name" value="HTH-type_TetR-like_transc_reg"/>
</dbReference>
<protein>
    <submittedName>
        <fullName evidence="6">TetR family transcriptional regulator</fullName>
    </submittedName>
</protein>
<evidence type="ECO:0000256" key="2">
    <source>
        <dbReference type="ARBA" id="ARBA00023125"/>
    </source>
</evidence>
<dbReference type="Proteomes" id="UP000285317">
    <property type="component" value="Chromosome"/>
</dbReference>
<dbReference type="RefSeq" id="WP_127886573.1">
    <property type="nucleotide sequence ID" value="NZ_CP028137.1"/>
</dbReference>
<reference evidence="6 7" key="1">
    <citation type="submission" date="2018-03" db="EMBL/GenBank/DDBJ databases">
        <title>Bacteriophage NCPPB3778 and a type I-E CRISPR drive the evolution of the US Biological Select Agent, Rathayibacter toxicus.</title>
        <authorList>
            <person name="Davis E.W.II."/>
            <person name="Tabima J.F."/>
            <person name="Weisberg A.J."/>
            <person name="Dantas Lopes L."/>
            <person name="Wiseman M.S."/>
            <person name="Wiseman M.S."/>
            <person name="Pupko T."/>
            <person name="Belcher M.S."/>
            <person name="Sechler A.J."/>
            <person name="Tancos M.A."/>
            <person name="Schroeder B.K."/>
            <person name="Murray T.D."/>
            <person name="Luster D.G."/>
            <person name="Schneider W.L."/>
            <person name="Rogers E."/>
            <person name="Andreote F.D."/>
            <person name="Grunwald N.J."/>
            <person name="Putnam M.L."/>
            <person name="Chang J.H."/>
        </authorList>
    </citation>
    <scope>NUCLEOTIDE SEQUENCE [LARGE SCALE GENOMIC DNA]</scope>
    <source>
        <strain evidence="6 7">DSM 15932</strain>
    </source>
</reference>